<dbReference type="AlphaFoldDB" id="A0A2P5FW97"/>
<evidence type="ECO:0000313" key="3">
    <source>
        <dbReference type="Proteomes" id="UP000237000"/>
    </source>
</evidence>
<protein>
    <submittedName>
        <fullName evidence="2">Uncharacterized protein</fullName>
    </submittedName>
</protein>
<dbReference type="OrthoDB" id="10283740at2759"/>
<dbReference type="EMBL" id="JXTC01000005">
    <property type="protein sequence ID" value="POO02073.1"/>
    <property type="molecule type" value="Genomic_DNA"/>
</dbReference>
<dbReference type="InParanoid" id="A0A2P5FW97"/>
<gene>
    <name evidence="2" type="ORF">TorRG33x02_018570</name>
</gene>
<proteinExistence type="predicted"/>
<reference evidence="3" key="1">
    <citation type="submission" date="2016-06" db="EMBL/GenBank/DDBJ databases">
        <title>Parallel loss of symbiosis genes in relatives of nitrogen-fixing non-legume Parasponia.</title>
        <authorList>
            <person name="Van Velzen R."/>
            <person name="Holmer R."/>
            <person name="Bu F."/>
            <person name="Rutten L."/>
            <person name="Van Zeijl A."/>
            <person name="Liu W."/>
            <person name="Santuari L."/>
            <person name="Cao Q."/>
            <person name="Sharma T."/>
            <person name="Shen D."/>
            <person name="Roswanjaya Y."/>
            <person name="Wardhani T."/>
            <person name="Kalhor M.S."/>
            <person name="Jansen J."/>
            <person name="Van den Hoogen J."/>
            <person name="Gungor B."/>
            <person name="Hartog M."/>
            <person name="Hontelez J."/>
            <person name="Verver J."/>
            <person name="Yang W.-C."/>
            <person name="Schijlen E."/>
            <person name="Repin R."/>
            <person name="Schilthuizen M."/>
            <person name="Schranz E."/>
            <person name="Heidstra R."/>
            <person name="Miyata K."/>
            <person name="Fedorova E."/>
            <person name="Kohlen W."/>
            <person name="Bisseling T."/>
            <person name="Smit S."/>
            <person name="Geurts R."/>
        </authorList>
    </citation>
    <scope>NUCLEOTIDE SEQUENCE [LARGE SCALE GENOMIC DNA]</scope>
    <source>
        <strain evidence="3">cv. RG33-2</strain>
    </source>
</reference>
<comment type="caution">
    <text evidence="2">The sequence shown here is derived from an EMBL/GenBank/DDBJ whole genome shotgun (WGS) entry which is preliminary data.</text>
</comment>
<name>A0A2P5FW97_TREOI</name>
<dbReference type="Proteomes" id="UP000237000">
    <property type="component" value="Unassembled WGS sequence"/>
</dbReference>
<keyword evidence="3" id="KW-1185">Reference proteome</keyword>
<evidence type="ECO:0000256" key="1">
    <source>
        <dbReference type="SAM" id="MobiDB-lite"/>
    </source>
</evidence>
<organism evidence="2 3">
    <name type="scientific">Trema orientale</name>
    <name type="common">Charcoal tree</name>
    <name type="synonym">Celtis orientalis</name>
    <dbReference type="NCBI Taxonomy" id="63057"/>
    <lineage>
        <taxon>Eukaryota</taxon>
        <taxon>Viridiplantae</taxon>
        <taxon>Streptophyta</taxon>
        <taxon>Embryophyta</taxon>
        <taxon>Tracheophyta</taxon>
        <taxon>Spermatophyta</taxon>
        <taxon>Magnoliopsida</taxon>
        <taxon>eudicotyledons</taxon>
        <taxon>Gunneridae</taxon>
        <taxon>Pentapetalae</taxon>
        <taxon>rosids</taxon>
        <taxon>fabids</taxon>
        <taxon>Rosales</taxon>
        <taxon>Cannabaceae</taxon>
        <taxon>Trema</taxon>
    </lineage>
</organism>
<sequence>MILTFLLDEGRSDHVAVSPFDDFETIYLSAGPSSEDGATSGDRVSLGGLIST</sequence>
<accession>A0A2P5FW97</accession>
<feature type="region of interest" description="Disordered" evidence="1">
    <location>
        <begin position="31"/>
        <end position="52"/>
    </location>
</feature>
<evidence type="ECO:0000313" key="2">
    <source>
        <dbReference type="EMBL" id="POO02073.1"/>
    </source>
</evidence>